<feature type="compositionally biased region" description="Basic residues" evidence="1">
    <location>
        <begin position="629"/>
        <end position="661"/>
    </location>
</feature>
<evidence type="ECO:0000313" key="2">
    <source>
        <dbReference type="EMBL" id="QHT11165.1"/>
    </source>
</evidence>
<dbReference type="EMBL" id="MN739531">
    <property type="protein sequence ID" value="QHT11165.1"/>
    <property type="molecule type" value="Genomic_DNA"/>
</dbReference>
<proteinExistence type="predicted"/>
<sequence>MSSEKVANTSTIGVNDVGVEFDQSEKNPAPVTSPAPVNNNIINPFDYGPNPLILIKYDEDLFTDINSRINTCNDSVVADVVNHVLNEVDAGLMQEKIKLFPDDGRIEIDDLQKDNEASKNAFEDKAKSKLFYLFGGVGESSKNHITGLKMIDVVNDYNNNCVKKKICKNYKLNNNGSLGFISLGMLINNDKSSDADVFTMPPANTYKQQSSGFGFLTNPSNVTQPTGLSNSSNSTKGGNGDNSLIELTLFNKDLVHIVYFSTGYMLIQKKDPDTTAEQLTTIDGKKNKCKEIFYRAILNRFDKEALLNELNALNAPTQGNDMSKVGGDVDKIAFNLYKYDVAGEPVLKLEVSDFTKNKIEDKNEIGGIFIDSTTPKEEVISHIKETINDEKTINSFNKAYNQTQKGVYIYKGEKEENNDVIKKLRIAARDGNIKPYTQEDVIDFINFINDNQKTWKTTNYKLKNYTAYGSVILNKLLGVAPSSVPINQEERSKKINDIMDALNNARLNVLSNTEKVTYTFPVDISNKCDDDSFGECTIAEGLLKSFYTLLSSAIIADLVIIEENMNNMEKILNDNFDGLERVFKVKIEGTFGLGINKKTVTGAEFATVLFNQLKKKASKSWLSWSSKGGKSRRVRKHKTKRSVKGGKKTRKHGRRRHTSKI</sequence>
<accession>A0A6C0D633</accession>
<organism evidence="2">
    <name type="scientific">viral metagenome</name>
    <dbReference type="NCBI Taxonomy" id="1070528"/>
    <lineage>
        <taxon>unclassified sequences</taxon>
        <taxon>metagenomes</taxon>
        <taxon>organismal metagenomes</taxon>
    </lineage>
</organism>
<reference evidence="2" key="1">
    <citation type="journal article" date="2020" name="Nature">
        <title>Giant virus diversity and host interactions through global metagenomics.</title>
        <authorList>
            <person name="Schulz F."/>
            <person name="Roux S."/>
            <person name="Paez-Espino D."/>
            <person name="Jungbluth S."/>
            <person name="Walsh D.A."/>
            <person name="Denef V.J."/>
            <person name="McMahon K.D."/>
            <person name="Konstantinidis K.T."/>
            <person name="Eloe-Fadrosh E.A."/>
            <person name="Kyrpides N.C."/>
            <person name="Woyke T."/>
        </authorList>
    </citation>
    <scope>NUCLEOTIDE SEQUENCE</scope>
    <source>
        <strain evidence="2">GVMAG-M-3300023174-111</strain>
    </source>
</reference>
<evidence type="ECO:0000256" key="1">
    <source>
        <dbReference type="SAM" id="MobiDB-lite"/>
    </source>
</evidence>
<dbReference type="AlphaFoldDB" id="A0A6C0D633"/>
<name>A0A6C0D633_9ZZZZ</name>
<feature type="region of interest" description="Disordered" evidence="1">
    <location>
        <begin position="624"/>
        <end position="661"/>
    </location>
</feature>
<protein>
    <submittedName>
        <fullName evidence="2">Uncharacterized protein</fullName>
    </submittedName>
</protein>